<feature type="compositionally biased region" description="Low complexity" evidence="1">
    <location>
        <begin position="193"/>
        <end position="212"/>
    </location>
</feature>
<name>A0A9W8RMA8_9HYPO</name>
<feature type="signal peptide" evidence="2">
    <location>
        <begin position="1"/>
        <end position="18"/>
    </location>
</feature>
<feature type="compositionally biased region" description="Acidic residues" evidence="1">
    <location>
        <begin position="124"/>
        <end position="137"/>
    </location>
</feature>
<feature type="compositionally biased region" description="Low complexity" evidence="1">
    <location>
        <begin position="160"/>
        <end position="175"/>
    </location>
</feature>
<evidence type="ECO:0000313" key="3">
    <source>
        <dbReference type="EMBL" id="KAJ4248797.1"/>
    </source>
</evidence>
<dbReference type="OrthoDB" id="4160690at2759"/>
<protein>
    <submittedName>
        <fullName evidence="3">Uncharacterized protein</fullName>
    </submittedName>
</protein>
<organism evidence="3 4">
    <name type="scientific">Fusarium torreyae</name>
    <dbReference type="NCBI Taxonomy" id="1237075"/>
    <lineage>
        <taxon>Eukaryota</taxon>
        <taxon>Fungi</taxon>
        <taxon>Dikarya</taxon>
        <taxon>Ascomycota</taxon>
        <taxon>Pezizomycotina</taxon>
        <taxon>Sordariomycetes</taxon>
        <taxon>Hypocreomycetidae</taxon>
        <taxon>Hypocreales</taxon>
        <taxon>Nectriaceae</taxon>
        <taxon>Fusarium</taxon>
    </lineage>
</organism>
<keyword evidence="4" id="KW-1185">Reference proteome</keyword>
<feature type="compositionally biased region" description="Low complexity" evidence="1">
    <location>
        <begin position="105"/>
        <end position="123"/>
    </location>
</feature>
<gene>
    <name evidence="3" type="ORF">NW762_012635</name>
</gene>
<keyword evidence="2" id="KW-0732">Signal</keyword>
<comment type="caution">
    <text evidence="3">The sequence shown here is derived from an EMBL/GenBank/DDBJ whole genome shotgun (WGS) entry which is preliminary data.</text>
</comment>
<dbReference type="Proteomes" id="UP001152049">
    <property type="component" value="Unassembled WGS sequence"/>
</dbReference>
<feature type="chain" id="PRO_5040832117" evidence="2">
    <location>
        <begin position="19"/>
        <end position="269"/>
    </location>
</feature>
<reference evidence="3" key="1">
    <citation type="submission" date="2022-09" db="EMBL/GenBank/DDBJ databases">
        <title>Fusarium specimens isolated from Avocado Roots.</title>
        <authorList>
            <person name="Stajich J."/>
            <person name="Roper C."/>
            <person name="Heimlech-Rivalta G."/>
        </authorList>
    </citation>
    <scope>NUCLEOTIDE SEQUENCE</scope>
    <source>
        <strain evidence="3">CF00136</strain>
    </source>
</reference>
<dbReference type="AlphaFoldDB" id="A0A9W8RMA8"/>
<dbReference type="EMBL" id="JAOQAZ010000035">
    <property type="protein sequence ID" value="KAJ4248797.1"/>
    <property type="molecule type" value="Genomic_DNA"/>
</dbReference>
<evidence type="ECO:0000256" key="1">
    <source>
        <dbReference type="SAM" id="MobiDB-lite"/>
    </source>
</evidence>
<evidence type="ECO:0000256" key="2">
    <source>
        <dbReference type="SAM" id="SignalP"/>
    </source>
</evidence>
<accession>A0A9W8RMA8</accession>
<proteinExistence type="predicted"/>
<feature type="region of interest" description="Disordered" evidence="1">
    <location>
        <begin position="99"/>
        <end position="239"/>
    </location>
</feature>
<evidence type="ECO:0000313" key="4">
    <source>
        <dbReference type="Proteomes" id="UP001152049"/>
    </source>
</evidence>
<sequence length="269" mass="27710">MHSFVAYTLLASATLSVALDPRFEFPDTVPLLKRQQPGTPQYACHEDCGLLITLGREEGFCDNDEWNERYGRCMSCANTYNIWQYYGNGVTSAAKKCGLSPTPKPSGAAAASTTAESKPSSTAAEEEPATTEAEEAETTAAEQSATDDAEESGTAVPEKTTSAEAAAEATSTSAEAESEETEGPANESTEAVEPTTLTTQPAATTEAANPTETDADSGAGHSSVDEIGTIGVTATPTPAPSGVVVSGATKEFGFTTAIVVVALAMIGLY</sequence>